<organism evidence="1">
    <name type="scientific">Arion vulgaris</name>
    <dbReference type="NCBI Taxonomy" id="1028688"/>
    <lineage>
        <taxon>Eukaryota</taxon>
        <taxon>Metazoa</taxon>
        <taxon>Spiralia</taxon>
        <taxon>Lophotrochozoa</taxon>
        <taxon>Mollusca</taxon>
        <taxon>Gastropoda</taxon>
        <taxon>Heterobranchia</taxon>
        <taxon>Euthyneura</taxon>
        <taxon>Panpulmonata</taxon>
        <taxon>Eupulmonata</taxon>
        <taxon>Stylommatophora</taxon>
        <taxon>Helicina</taxon>
        <taxon>Arionoidea</taxon>
        <taxon>Arionidae</taxon>
        <taxon>Arion</taxon>
    </lineage>
</organism>
<feature type="non-terminal residue" evidence="1">
    <location>
        <position position="1"/>
    </location>
</feature>
<dbReference type="EMBL" id="HACG01008295">
    <property type="protein sequence ID" value="CEK55160.1"/>
    <property type="molecule type" value="Transcribed_RNA"/>
</dbReference>
<dbReference type="Gene3D" id="3.30.420.10">
    <property type="entry name" value="Ribonuclease H-like superfamily/Ribonuclease H"/>
    <property type="match status" value="1"/>
</dbReference>
<evidence type="ECO:0000313" key="1">
    <source>
        <dbReference type="EMBL" id="CEK55160.1"/>
    </source>
</evidence>
<sequence length="82" mass="9250">GRQRNLHYTPPRKCRNTLSGSRRGTCPNFRAEVTVILAAIQILDTQQVSVRNIAVLSDSRYLLQAISCPKQDKMHPGCKEQN</sequence>
<dbReference type="InterPro" id="IPR012337">
    <property type="entry name" value="RNaseH-like_sf"/>
</dbReference>
<dbReference type="InterPro" id="IPR036397">
    <property type="entry name" value="RNaseH_sf"/>
</dbReference>
<accession>A0A0B6YI12</accession>
<dbReference type="SUPFAM" id="SSF53098">
    <property type="entry name" value="Ribonuclease H-like"/>
    <property type="match status" value="1"/>
</dbReference>
<proteinExistence type="predicted"/>
<protein>
    <submittedName>
        <fullName evidence="1">Uncharacterized protein</fullName>
    </submittedName>
</protein>
<reference evidence="1" key="1">
    <citation type="submission" date="2014-12" db="EMBL/GenBank/DDBJ databases">
        <title>Insight into the proteome of Arion vulgaris.</title>
        <authorList>
            <person name="Aradska J."/>
            <person name="Bulat T."/>
            <person name="Smidak R."/>
            <person name="Sarate P."/>
            <person name="Gangsoo J."/>
            <person name="Sialana F."/>
            <person name="Bilban M."/>
            <person name="Lubec G."/>
        </authorList>
    </citation>
    <scope>NUCLEOTIDE SEQUENCE</scope>
    <source>
        <tissue evidence="1">Skin</tissue>
    </source>
</reference>
<gene>
    <name evidence="1" type="primary">ORF24509</name>
</gene>
<dbReference type="AlphaFoldDB" id="A0A0B6YI12"/>
<name>A0A0B6YI12_9EUPU</name>
<dbReference type="GO" id="GO:0003676">
    <property type="term" value="F:nucleic acid binding"/>
    <property type="evidence" value="ECO:0007669"/>
    <property type="project" value="InterPro"/>
</dbReference>